<dbReference type="InParanoid" id="A0A1X7V7W4"/>
<proteinExistence type="predicted"/>
<protein>
    <recommendedName>
        <fullName evidence="1">Integrase zinc-binding domain-containing protein</fullName>
    </recommendedName>
</protein>
<evidence type="ECO:0000313" key="2">
    <source>
        <dbReference type="EnsemblMetazoa" id="Aqu2.1.35597_001"/>
    </source>
</evidence>
<dbReference type="AlphaFoldDB" id="A0A1X7V7W4"/>
<organism evidence="2">
    <name type="scientific">Amphimedon queenslandica</name>
    <name type="common">Sponge</name>
    <dbReference type="NCBI Taxonomy" id="400682"/>
    <lineage>
        <taxon>Eukaryota</taxon>
        <taxon>Metazoa</taxon>
        <taxon>Porifera</taxon>
        <taxon>Demospongiae</taxon>
        <taxon>Heteroscleromorpha</taxon>
        <taxon>Haplosclerida</taxon>
        <taxon>Niphatidae</taxon>
        <taxon>Amphimedon</taxon>
    </lineage>
</organism>
<dbReference type="Pfam" id="PF17921">
    <property type="entry name" value="Integrase_H2C2"/>
    <property type="match status" value="1"/>
</dbReference>
<feature type="domain" description="Integrase zinc-binding" evidence="1">
    <location>
        <begin position="24"/>
        <end position="64"/>
    </location>
</feature>
<dbReference type="InterPro" id="IPR041588">
    <property type="entry name" value="Integrase_H2C2"/>
</dbReference>
<dbReference type="Gene3D" id="1.10.340.70">
    <property type="match status" value="1"/>
</dbReference>
<sequence length="64" mass="7622">PYQQRQNDLCLRGCVLRCSRVVVPLVWREKAIEMLHEGHIGMSRMKSKAHSYLWRPKMNADIER</sequence>
<evidence type="ECO:0000259" key="1">
    <source>
        <dbReference type="Pfam" id="PF17921"/>
    </source>
</evidence>
<dbReference type="InterPro" id="IPR050951">
    <property type="entry name" value="Retrovirus_Pol_polyprotein"/>
</dbReference>
<dbReference type="PANTHER" id="PTHR37984:SF5">
    <property type="entry name" value="PROTEIN NYNRIN-LIKE"/>
    <property type="match status" value="1"/>
</dbReference>
<accession>A0A1X7V7W4</accession>
<dbReference type="EnsemblMetazoa" id="Aqu2.1.35597_001">
    <property type="protein sequence ID" value="Aqu2.1.35597_001"/>
    <property type="gene ID" value="Aqu2.1.35597"/>
</dbReference>
<dbReference type="PANTHER" id="PTHR37984">
    <property type="entry name" value="PROTEIN CBG26694"/>
    <property type="match status" value="1"/>
</dbReference>
<name>A0A1X7V7W4_AMPQE</name>
<reference evidence="2" key="1">
    <citation type="submission" date="2017-05" db="UniProtKB">
        <authorList>
            <consortium name="EnsemblMetazoa"/>
        </authorList>
    </citation>
    <scope>IDENTIFICATION</scope>
</reference>